<protein>
    <submittedName>
        <fullName evidence="1">Uncharacterized protein</fullName>
    </submittedName>
</protein>
<dbReference type="Gramene" id="MELO3C035148.2.1">
    <property type="protein sequence ID" value="MELO3C035148.2.1"/>
    <property type="gene ID" value="MELO3C035148.2"/>
</dbReference>
<evidence type="ECO:0000313" key="1">
    <source>
        <dbReference type="EnsemblPlants" id="MELO3C035148.2.1"/>
    </source>
</evidence>
<sequence>MSPKIKRDISSIVLLIVKIIFEEPLPIQKPWWLKNPPTPRKRKAIFTLDHPRHTTRSSKSKGNCHNHLENKIKFFRQ</sequence>
<organism evidence="1">
    <name type="scientific">Cucumis melo</name>
    <name type="common">Muskmelon</name>
    <dbReference type="NCBI Taxonomy" id="3656"/>
    <lineage>
        <taxon>Eukaryota</taxon>
        <taxon>Viridiplantae</taxon>
        <taxon>Streptophyta</taxon>
        <taxon>Embryophyta</taxon>
        <taxon>Tracheophyta</taxon>
        <taxon>Spermatophyta</taxon>
        <taxon>Magnoliopsida</taxon>
        <taxon>eudicotyledons</taxon>
        <taxon>Gunneridae</taxon>
        <taxon>Pentapetalae</taxon>
        <taxon>rosids</taxon>
        <taxon>fabids</taxon>
        <taxon>Cucurbitales</taxon>
        <taxon>Cucurbitaceae</taxon>
        <taxon>Benincaseae</taxon>
        <taxon>Cucumis</taxon>
    </lineage>
</organism>
<dbReference type="AlphaFoldDB" id="A0A9I9ELU4"/>
<reference evidence="1" key="1">
    <citation type="submission" date="2023-03" db="UniProtKB">
        <authorList>
            <consortium name="EnsemblPlants"/>
        </authorList>
    </citation>
    <scope>IDENTIFICATION</scope>
</reference>
<name>A0A9I9ELU4_CUCME</name>
<accession>A0A9I9ELU4</accession>
<proteinExistence type="predicted"/>
<dbReference type="EnsemblPlants" id="MELO3C035148.2.1">
    <property type="protein sequence ID" value="MELO3C035148.2.1"/>
    <property type="gene ID" value="MELO3C035148.2"/>
</dbReference>